<dbReference type="EMBL" id="CAJVRM010000408">
    <property type="protein sequence ID" value="CAG8980711.1"/>
    <property type="molecule type" value="Genomic_DNA"/>
</dbReference>
<dbReference type="Pfam" id="PF23114">
    <property type="entry name" value="NAD-bd_HRPKS_sdrA"/>
    <property type="match status" value="1"/>
</dbReference>
<dbReference type="GO" id="GO:0008168">
    <property type="term" value="F:methyltransferase activity"/>
    <property type="evidence" value="ECO:0007669"/>
    <property type="project" value="UniProtKB-KW"/>
</dbReference>
<dbReference type="PANTHER" id="PTHR43775">
    <property type="entry name" value="FATTY ACID SYNTHASE"/>
    <property type="match status" value="1"/>
</dbReference>
<dbReference type="GO" id="GO:0016491">
    <property type="term" value="F:oxidoreductase activity"/>
    <property type="evidence" value="ECO:0007669"/>
    <property type="project" value="UniProtKB-KW"/>
</dbReference>
<dbReference type="InterPro" id="IPR036736">
    <property type="entry name" value="ACP-like_sf"/>
</dbReference>
<dbReference type="Gene3D" id="3.40.50.720">
    <property type="entry name" value="NAD(P)-binding Rossmann-like Domain"/>
    <property type="match status" value="2"/>
</dbReference>
<keyword evidence="8" id="KW-0012">Acyltransferase</keyword>
<dbReference type="Gene3D" id="3.40.50.150">
    <property type="entry name" value="Vaccinia Virus protein VP39"/>
    <property type="match status" value="1"/>
</dbReference>
<dbReference type="PROSITE" id="PS50075">
    <property type="entry name" value="CARRIER"/>
    <property type="match status" value="1"/>
</dbReference>
<dbReference type="InterPro" id="IPR009081">
    <property type="entry name" value="PP-bd_ACP"/>
</dbReference>
<evidence type="ECO:0000256" key="10">
    <source>
        <dbReference type="SAM" id="MobiDB-lite"/>
    </source>
</evidence>
<dbReference type="SMART" id="SM00826">
    <property type="entry name" value="PKS_DH"/>
    <property type="match status" value="1"/>
</dbReference>
<dbReference type="InterPro" id="IPR016036">
    <property type="entry name" value="Malonyl_transacylase_ACP-bd"/>
</dbReference>
<dbReference type="Pfam" id="PF08242">
    <property type="entry name" value="Methyltransf_12"/>
    <property type="match status" value="1"/>
</dbReference>
<dbReference type="OrthoDB" id="329835at2759"/>
<dbReference type="PROSITE" id="PS00606">
    <property type="entry name" value="KS3_1"/>
    <property type="match status" value="1"/>
</dbReference>
<dbReference type="Pfam" id="PF00109">
    <property type="entry name" value="ketoacyl-synt"/>
    <property type="match status" value="1"/>
</dbReference>
<dbReference type="InterPro" id="IPR057326">
    <property type="entry name" value="KR_dom"/>
</dbReference>
<dbReference type="GO" id="GO:0044550">
    <property type="term" value="P:secondary metabolite biosynthetic process"/>
    <property type="evidence" value="ECO:0007669"/>
    <property type="project" value="TreeGrafter"/>
</dbReference>
<dbReference type="CDD" id="cd02440">
    <property type="entry name" value="AdoMet_MTases"/>
    <property type="match status" value="1"/>
</dbReference>
<feature type="domain" description="Carrier" evidence="11">
    <location>
        <begin position="2417"/>
        <end position="2493"/>
    </location>
</feature>
<dbReference type="InterPro" id="IPR013968">
    <property type="entry name" value="PKS_KR"/>
</dbReference>
<evidence type="ECO:0000259" key="13">
    <source>
        <dbReference type="PROSITE" id="PS52019"/>
    </source>
</evidence>
<dbReference type="InterPro" id="IPR050091">
    <property type="entry name" value="PKS_NRPS_Biosynth_Enz"/>
</dbReference>
<dbReference type="GO" id="GO:0004312">
    <property type="term" value="F:fatty acid synthase activity"/>
    <property type="evidence" value="ECO:0007669"/>
    <property type="project" value="TreeGrafter"/>
</dbReference>
<name>A0A9N9LY52_9HELO</name>
<dbReference type="Pfam" id="PF16197">
    <property type="entry name" value="KAsynt_C_assoc"/>
    <property type="match status" value="1"/>
</dbReference>
<feature type="region of interest" description="Disordered" evidence="10">
    <location>
        <begin position="1"/>
        <end position="31"/>
    </location>
</feature>
<dbReference type="PANTHER" id="PTHR43775:SF49">
    <property type="entry name" value="SYNTHASE, PUTATIVE (JCVI)-RELATED"/>
    <property type="match status" value="1"/>
</dbReference>
<evidence type="ECO:0000259" key="12">
    <source>
        <dbReference type="PROSITE" id="PS52004"/>
    </source>
</evidence>
<evidence type="ECO:0000313" key="14">
    <source>
        <dbReference type="EMBL" id="CAG8980711.1"/>
    </source>
</evidence>
<evidence type="ECO:0000313" key="15">
    <source>
        <dbReference type="Proteomes" id="UP000701801"/>
    </source>
</evidence>
<dbReference type="InterPro" id="IPR011032">
    <property type="entry name" value="GroES-like_sf"/>
</dbReference>
<evidence type="ECO:0000256" key="4">
    <source>
        <dbReference type="ARBA" id="ARBA00022679"/>
    </source>
</evidence>
<feature type="region of interest" description="Disordered" evidence="10">
    <location>
        <begin position="309"/>
        <end position="340"/>
    </location>
</feature>
<feature type="domain" description="PKS/mFAS DH" evidence="13">
    <location>
        <begin position="946"/>
        <end position="1228"/>
    </location>
</feature>
<dbReference type="Gene3D" id="3.40.366.10">
    <property type="entry name" value="Malonyl-Coenzyme A Acyl Carrier Protein, domain 2"/>
    <property type="match status" value="1"/>
</dbReference>
<dbReference type="SUPFAM" id="SSF55048">
    <property type="entry name" value="Probable ACP-binding domain of malonyl-CoA ACP transacylase"/>
    <property type="match status" value="1"/>
</dbReference>
<comment type="caution">
    <text evidence="14">The sequence shown here is derived from an EMBL/GenBank/DDBJ whole genome shotgun (WGS) entry which is preliminary data.</text>
</comment>
<dbReference type="InterPro" id="IPR056501">
    <property type="entry name" value="NAD-bd_HRPKS_sdrA"/>
</dbReference>
<keyword evidence="7" id="KW-0511">Multifunctional enzyme</keyword>
<feature type="active site" description="Proton acceptor; for dehydratase activity" evidence="9">
    <location>
        <position position="978"/>
    </location>
</feature>
<feature type="region of interest" description="C-terminal hotdog fold" evidence="9">
    <location>
        <begin position="1085"/>
        <end position="1228"/>
    </location>
</feature>
<dbReference type="GO" id="GO:0031177">
    <property type="term" value="F:phosphopantetheine binding"/>
    <property type="evidence" value="ECO:0007669"/>
    <property type="project" value="InterPro"/>
</dbReference>
<dbReference type="Pfam" id="PF21089">
    <property type="entry name" value="PKS_DH_N"/>
    <property type="match status" value="1"/>
</dbReference>
<keyword evidence="6" id="KW-0560">Oxidoreductase</keyword>
<dbReference type="InterPro" id="IPR016039">
    <property type="entry name" value="Thiolase-like"/>
</dbReference>
<keyword evidence="2" id="KW-0597">Phosphoprotein</keyword>
<dbReference type="Pfam" id="PF14765">
    <property type="entry name" value="PS-DH"/>
    <property type="match status" value="1"/>
</dbReference>
<reference evidence="14" key="1">
    <citation type="submission" date="2021-07" db="EMBL/GenBank/DDBJ databases">
        <authorList>
            <person name="Durling M."/>
        </authorList>
    </citation>
    <scope>NUCLEOTIDE SEQUENCE</scope>
</reference>
<dbReference type="InterPro" id="IPR029063">
    <property type="entry name" value="SAM-dependent_MTases_sf"/>
</dbReference>
<dbReference type="Pfam" id="PF13602">
    <property type="entry name" value="ADH_zinc_N_2"/>
    <property type="match status" value="1"/>
</dbReference>
<dbReference type="InterPro" id="IPR014031">
    <property type="entry name" value="Ketoacyl_synth_C"/>
</dbReference>
<dbReference type="InterPro" id="IPR020841">
    <property type="entry name" value="PKS_Beta-ketoAc_synthase_dom"/>
</dbReference>
<evidence type="ECO:0000256" key="3">
    <source>
        <dbReference type="ARBA" id="ARBA00022603"/>
    </source>
</evidence>
<organism evidence="14 15">
    <name type="scientific">Hymenoscyphus albidus</name>
    <dbReference type="NCBI Taxonomy" id="595503"/>
    <lineage>
        <taxon>Eukaryota</taxon>
        <taxon>Fungi</taxon>
        <taxon>Dikarya</taxon>
        <taxon>Ascomycota</taxon>
        <taxon>Pezizomycotina</taxon>
        <taxon>Leotiomycetes</taxon>
        <taxon>Helotiales</taxon>
        <taxon>Helotiaceae</taxon>
        <taxon>Hymenoscyphus</taxon>
    </lineage>
</organism>
<dbReference type="InterPro" id="IPR020807">
    <property type="entry name" value="PKS_DH"/>
</dbReference>
<evidence type="ECO:0000256" key="1">
    <source>
        <dbReference type="ARBA" id="ARBA00022450"/>
    </source>
</evidence>
<gene>
    <name evidence="14" type="ORF">HYALB_00012117</name>
</gene>
<dbReference type="InterPro" id="IPR013154">
    <property type="entry name" value="ADH-like_N"/>
</dbReference>
<keyword evidence="5" id="KW-0521">NADP</keyword>
<accession>A0A9N9LY52</accession>
<dbReference type="SUPFAM" id="SSF51735">
    <property type="entry name" value="NAD(P)-binding Rossmann-fold domains"/>
    <property type="match status" value="2"/>
</dbReference>
<evidence type="ECO:0000259" key="11">
    <source>
        <dbReference type="PROSITE" id="PS50075"/>
    </source>
</evidence>
<evidence type="ECO:0000256" key="5">
    <source>
        <dbReference type="ARBA" id="ARBA00022857"/>
    </source>
</evidence>
<dbReference type="Pfam" id="PF08659">
    <property type="entry name" value="KR"/>
    <property type="match status" value="1"/>
</dbReference>
<dbReference type="Pfam" id="PF00698">
    <property type="entry name" value="Acyl_transf_1"/>
    <property type="match status" value="1"/>
</dbReference>
<feature type="compositionally biased region" description="Polar residues" evidence="10">
    <location>
        <begin position="328"/>
        <end position="340"/>
    </location>
</feature>
<dbReference type="InterPro" id="IPR020806">
    <property type="entry name" value="PKS_PP-bd"/>
</dbReference>
<dbReference type="CDD" id="cd05195">
    <property type="entry name" value="enoyl_red"/>
    <property type="match status" value="1"/>
</dbReference>
<dbReference type="SUPFAM" id="SSF53901">
    <property type="entry name" value="Thiolase-like"/>
    <property type="match status" value="1"/>
</dbReference>
<dbReference type="Pfam" id="PF02801">
    <property type="entry name" value="Ketoacyl-synt_C"/>
    <property type="match status" value="1"/>
</dbReference>
<dbReference type="Gene3D" id="1.10.1200.10">
    <property type="entry name" value="ACP-like"/>
    <property type="match status" value="1"/>
</dbReference>
<feature type="domain" description="Ketosynthase family 3 (KS3)" evidence="12">
    <location>
        <begin position="55"/>
        <end position="484"/>
    </location>
</feature>
<dbReference type="SMART" id="SM00825">
    <property type="entry name" value="PKS_KS"/>
    <property type="match status" value="1"/>
</dbReference>
<dbReference type="CDD" id="cd00833">
    <property type="entry name" value="PKS"/>
    <property type="match status" value="1"/>
</dbReference>
<dbReference type="InterPro" id="IPR020843">
    <property type="entry name" value="ER"/>
</dbReference>
<dbReference type="Proteomes" id="UP000701801">
    <property type="component" value="Unassembled WGS sequence"/>
</dbReference>
<dbReference type="InterPro" id="IPR013217">
    <property type="entry name" value="Methyltransf_12"/>
</dbReference>
<dbReference type="SUPFAM" id="SSF52151">
    <property type="entry name" value="FabD/lysophospholipase-like"/>
    <property type="match status" value="1"/>
</dbReference>
<dbReference type="InterPro" id="IPR042104">
    <property type="entry name" value="PKS_dehydratase_sf"/>
</dbReference>
<dbReference type="InterPro" id="IPR036291">
    <property type="entry name" value="NAD(P)-bd_dom_sf"/>
</dbReference>
<dbReference type="InterPro" id="IPR001227">
    <property type="entry name" value="Ac_transferase_dom_sf"/>
</dbReference>
<evidence type="ECO:0000256" key="6">
    <source>
        <dbReference type="ARBA" id="ARBA00023002"/>
    </source>
</evidence>
<dbReference type="SMART" id="SM00827">
    <property type="entry name" value="PKS_AT"/>
    <property type="match status" value="1"/>
</dbReference>
<dbReference type="InterPro" id="IPR014030">
    <property type="entry name" value="Ketoacyl_synth_N"/>
</dbReference>
<dbReference type="InterPro" id="IPR049900">
    <property type="entry name" value="PKS_mFAS_DH"/>
</dbReference>
<dbReference type="PROSITE" id="PS52019">
    <property type="entry name" value="PKS_MFAS_DH"/>
    <property type="match status" value="1"/>
</dbReference>
<dbReference type="Gene3D" id="3.10.129.110">
    <property type="entry name" value="Polyketide synthase dehydratase"/>
    <property type="match status" value="1"/>
</dbReference>
<keyword evidence="3" id="KW-0489">Methyltransferase</keyword>
<dbReference type="Gene3D" id="3.40.47.10">
    <property type="match status" value="1"/>
</dbReference>
<dbReference type="GO" id="GO:0032259">
    <property type="term" value="P:methylation"/>
    <property type="evidence" value="ECO:0007669"/>
    <property type="project" value="UniProtKB-KW"/>
</dbReference>
<evidence type="ECO:0000256" key="7">
    <source>
        <dbReference type="ARBA" id="ARBA00023268"/>
    </source>
</evidence>
<proteinExistence type="predicted"/>
<dbReference type="SUPFAM" id="SSF47336">
    <property type="entry name" value="ACP-like"/>
    <property type="match status" value="1"/>
</dbReference>
<dbReference type="Pfam" id="PF00550">
    <property type="entry name" value="PP-binding"/>
    <property type="match status" value="1"/>
</dbReference>
<dbReference type="PROSITE" id="PS52004">
    <property type="entry name" value="KS3_2"/>
    <property type="match status" value="1"/>
</dbReference>
<dbReference type="Gene3D" id="3.90.180.10">
    <property type="entry name" value="Medium-chain alcohol dehydrogenases, catalytic domain"/>
    <property type="match status" value="1"/>
</dbReference>
<dbReference type="InterPro" id="IPR014043">
    <property type="entry name" value="Acyl_transferase_dom"/>
</dbReference>
<dbReference type="SUPFAM" id="SSF50129">
    <property type="entry name" value="GroES-like"/>
    <property type="match status" value="1"/>
</dbReference>
<dbReference type="InterPro" id="IPR018201">
    <property type="entry name" value="Ketoacyl_synth_AS"/>
</dbReference>
<evidence type="ECO:0008006" key="16">
    <source>
        <dbReference type="Google" id="ProtNLM"/>
    </source>
</evidence>
<evidence type="ECO:0000256" key="2">
    <source>
        <dbReference type="ARBA" id="ARBA00022553"/>
    </source>
</evidence>
<feature type="active site" description="Proton donor; for dehydratase activity" evidence="9">
    <location>
        <position position="1146"/>
    </location>
</feature>
<dbReference type="SMART" id="SM00823">
    <property type="entry name" value="PKS_PP"/>
    <property type="match status" value="1"/>
</dbReference>
<evidence type="ECO:0000256" key="9">
    <source>
        <dbReference type="PROSITE-ProRule" id="PRU01363"/>
    </source>
</evidence>
<protein>
    <recommendedName>
        <fullName evidence="16">Polyketide synthase</fullName>
    </recommendedName>
</protein>
<keyword evidence="15" id="KW-1185">Reference proteome</keyword>
<dbReference type="InterPro" id="IPR049552">
    <property type="entry name" value="PKS_DH_N"/>
</dbReference>
<dbReference type="Pfam" id="PF08240">
    <property type="entry name" value="ADH_N"/>
    <property type="match status" value="1"/>
</dbReference>
<keyword evidence="4" id="KW-0808">Transferase</keyword>
<dbReference type="GO" id="GO:0004315">
    <property type="term" value="F:3-oxoacyl-[acyl-carrier-protein] synthase activity"/>
    <property type="evidence" value="ECO:0007669"/>
    <property type="project" value="InterPro"/>
</dbReference>
<dbReference type="InterPro" id="IPR016035">
    <property type="entry name" value="Acyl_Trfase/lysoPLipase"/>
</dbReference>
<dbReference type="SMART" id="SM00829">
    <property type="entry name" value="PKS_ER"/>
    <property type="match status" value="1"/>
</dbReference>
<dbReference type="InterPro" id="IPR032821">
    <property type="entry name" value="PKS_assoc"/>
</dbReference>
<sequence length="2502" mass="275035">MIDGHTEIHVNGTNNTNGNSDRRAINGESGITNGNMIMDVEGSIETNEKVRDIGVEPIAIVGMATRLPGGVHSPESFWDLLVNKKNARCDVPKDRWNSEAYYNKHRKHDTMVANSGYFLEELDLGDFDAAFFNLSKAELVRLDPQQRLLLEVTWECLESAGQTNWRGKNIGCYVGTFGEDWHDIQQKDPQDTGIYRLTGHGDYVIPNRVSYEFDFKGPSMAFKTACSSSLIAIHTACAAIRNGDCESAVVGGTNLIIGPGMSISMTEQGVISPSGQSRSFDASADGYARGEAINAIYIKKLSDAISDQSELTNHSRDGDPIRSIIRGSATNSDGKTTGISYPNTEAHEAVIRKAYQQAGIEDFSQTAMVECHGTGTPVGDPLEANAVARVFGKNGVIIGSVKPNVGHGEGASGLTSTIKMVLALEKNTIPPNMLFNTPNPKIPWESAKLSVAKEASPWPASALQRVSVNSFGIAGANAHIIMDSAASFGVGRSASSKATTSRPELLVFSANHMESLKKTTGNYQRFVGTSDVALDDLAYTLNSRRNHLLYRTFAVTDGKDTMEFPAPTKSGSPPILIWVFTGQGAQWAGMGRELFEHYPSFCDDIREMDAVLASCPHPPSWTIEAELLKPQESSSLDKAEFSQPLCTAIQIGIVNFMRSWKVTPRCVVGHSSGEIAAAYSVNAITAKEAILIAYYRGQVTKSKTQPGGMAAVGLGREVVTPYLTTGVVIACENSPESVTISGDLDKLQEVMAALKEAKPEAFVRLLRVEKAYHSHHMKAYGEEYQALLQDKVTSRQPTIPMMSSVTGKPITQAGKLDAEYWRANLESPVLLHTAINNILNPSMQRSVFLEIGPHAALAGPLRQIFKASSVNPNYVPTLQRNANATKSLLSAIGHLHCHCYEVDFLGTNPSRNVLTNLPSYAWHYECKYWKESRISKAYRMKEFPHHDTLGSRVAMANDFTPTWRNIISLDNVPWIEDHKLHTDIVFPGAGYIATVGEAIRQLTGLEDYTVRNVTISAAMVFPDSRELEMMTYLSPSRVTVSLDSVWHDFTISSYSGTSWTKHCIGQVRGGSETEVTTHVEIPDLPRKLPSPRWYQTMSNVSLNYSGSFVGLKQISAGVKGNIAAASVMDECKVTESHYALHPATIDLCIQLFSVALAKGQTRVFDHLCIPTYIEELYIRPSAKEIRLQAQTTSKQNVITGNAYGTVDGETVLELKGLRLSPVEGEANPDADPHAGVELVWKPDIDFLEDKNLIRVSKSARDVHVLVEKLAVLCILETSAQLTSANCRPEDECFIKFATWIKEQKLRILSGDYPLVPDIAELSNVDEGTRMVMIRSIYEETQKTDGAAVGEALLRTLENFEKILSGTVDPKDLLLEEDLFTRVYGFAGTCDHKEFFNLLTHSKPHLNILEIGAGTGTATETILRNLESEYGERLYRKYTYTDISADSFDTAKNKFQSYAGIDYAVLDISKDPIEQGFEANSYDLIIASNVIHTSPSIIESLTNIHKLLNPHGRLFMQELCPETKWVNYIMGLSAGWWSDETKNRIGAPFISTKRWDEELRNAGFSEAETVVHDNEKPYQIIANIIACPVVTASITKKVTLLYADAIGSALREVESTLISNDYEVAVCQFPQAPPPGQDIISLIDLERPFFTDISSDRFSQFVEFTALVESLQVGVLWVTKASQMNCVDPSYAPVIGIARTIRSEVGIAFATLEIESVDSETWTPLCQVYQKFQRRTKDEEVDCDSEFALSEGIIYTSRFHWLSVSKELAQTAVSEIPKILEIEKKGQLSTLHWLHVPNRELAPDEVQVECRAVGMNFKDVLIAMGIVEGQLADSSGLGCECAGVISKVGSACKTLTPGDRVMLFTPGALATSLVLREELCAKIPDSLSFEDAATIPCVYGTVIHSLLNLGRLEKGQSVLIHSATGGVGISAIHICKYFGAVIYVSVGTEEKVKYLMDTFDIPRTHIFNSRDSSFITGVMRETNGRGVDLVLNSLSGDLLHTSWKCVAAYGKMLEIGKRDFIGRGKLTMDLFEANRSFFGIDTQKLCVEKPEMIGKLLEQGLDLYEKGGLKPLRPITYFDATQVEEAFRFMQRGEHMGKIVVKMPIDKAILPAVPMPKDLMLRPGASYLLVGGLGGLGQAVSTWMAENGAKNLIYLSRSAGKTERDQIFIKELEAYGCSVQTFAGSVSELSDVENVVKNAAMPIAGVMQMSMVLRDGAFSQMSFDDWQTVISPKVQGTWNLHKALGSLDFLVLFSSISGLVGQIGQANYAAANTFLDAFVQYRHHLNLPASVLDIGAVFDVGYVSENKMVLETFLSSGVYGLKEKDLLDSLHLMINRSSPSKSTQASFCNHGQVGIGFRSTKPITDPQNRNIWKRDPRMSIYRNLETVSDVSVASTSSALSQFLSNARSTPSVLDQKESMVFLATEIGLQLFSFLMRSEDELDISMSLTAVGLDSLVAIEMRNWWRQNLGFDVTVLEILAADSIEQLGELAAGRLKAKYDPSDV</sequence>
<dbReference type="SUPFAM" id="SSF53335">
    <property type="entry name" value="S-adenosyl-L-methionine-dependent methyltransferases"/>
    <property type="match status" value="1"/>
</dbReference>
<dbReference type="InterPro" id="IPR049551">
    <property type="entry name" value="PKS_DH_C"/>
</dbReference>
<dbReference type="SMART" id="SM00822">
    <property type="entry name" value="PKS_KR"/>
    <property type="match status" value="1"/>
</dbReference>
<dbReference type="GO" id="GO:0006633">
    <property type="term" value="P:fatty acid biosynthetic process"/>
    <property type="evidence" value="ECO:0007669"/>
    <property type="project" value="InterPro"/>
</dbReference>
<feature type="region of interest" description="N-terminal hotdog fold" evidence="9">
    <location>
        <begin position="946"/>
        <end position="1074"/>
    </location>
</feature>
<evidence type="ECO:0000256" key="8">
    <source>
        <dbReference type="ARBA" id="ARBA00023315"/>
    </source>
</evidence>
<keyword evidence="1" id="KW-0596">Phosphopantetheine</keyword>